<evidence type="ECO:0000256" key="1">
    <source>
        <dbReference type="SAM" id="MobiDB-lite"/>
    </source>
</evidence>
<evidence type="ECO:0000313" key="2">
    <source>
        <dbReference type="EMBL" id="KAK3283910.1"/>
    </source>
</evidence>
<organism evidence="2 3">
    <name type="scientific">Cymbomonas tetramitiformis</name>
    <dbReference type="NCBI Taxonomy" id="36881"/>
    <lineage>
        <taxon>Eukaryota</taxon>
        <taxon>Viridiplantae</taxon>
        <taxon>Chlorophyta</taxon>
        <taxon>Pyramimonadophyceae</taxon>
        <taxon>Pyramimonadales</taxon>
        <taxon>Pyramimonadaceae</taxon>
        <taxon>Cymbomonas</taxon>
    </lineage>
</organism>
<comment type="caution">
    <text evidence="2">The sequence shown here is derived from an EMBL/GenBank/DDBJ whole genome shotgun (WGS) entry which is preliminary data.</text>
</comment>
<keyword evidence="3" id="KW-1185">Reference proteome</keyword>
<dbReference type="AlphaFoldDB" id="A0AAE0LGI6"/>
<feature type="region of interest" description="Disordered" evidence="1">
    <location>
        <begin position="37"/>
        <end position="63"/>
    </location>
</feature>
<sequence length="408" mass="44984">MAMERNASALFAQAGEKFVSGETVCIGHSQLQRRQCSAPSQSFHSSRRGAKPVLSAPFNTSEPCTAPRESRRFCSAAQKLDEHTEERLTCEVSEFVRAAARSVPTTKSTPGSSDTFASVKEYSRSLKRDILTEFHAFLRTKNVRARTSEVRAAAHVRHVKFDAIYRKLERFVETCCDDSGRGSLDGQASDIELATLQEYRRGSRGLTDGGQREELWTLRLDVPLEPNANPPATSSSLQDSERIAAWRGHLLLVLPLDRATGAVRNAALMACSRAVEGGGSKRDRQLFLDVVPLDGIQRQLDGAEDGDRFLVARGPYIGSFVSQWREADKLAFVDSALARAVINPNLARVEGEYLEAPCDAPTEQERHVAEDPAEGIDADVPVTDLLNVDQRRVVENIRYNLECICGPP</sequence>
<proteinExistence type="predicted"/>
<reference evidence="2 3" key="1">
    <citation type="journal article" date="2015" name="Genome Biol. Evol.">
        <title>Comparative Genomics of a Bacterivorous Green Alga Reveals Evolutionary Causalities and Consequences of Phago-Mixotrophic Mode of Nutrition.</title>
        <authorList>
            <person name="Burns J.A."/>
            <person name="Paasch A."/>
            <person name="Narechania A."/>
            <person name="Kim E."/>
        </authorList>
    </citation>
    <scope>NUCLEOTIDE SEQUENCE [LARGE SCALE GENOMIC DNA]</scope>
    <source>
        <strain evidence="2 3">PLY_AMNH</strain>
    </source>
</reference>
<protein>
    <submittedName>
        <fullName evidence="2">Uncharacterized protein</fullName>
    </submittedName>
</protein>
<dbReference type="EMBL" id="LGRX02002583">
    <property type="protein sequence ID" value="KAK3283910.1"/>
    <property type="molecule type" value="Genomic_DNA"/>
</dbReference>
<gene>
    <name evidence="2" type="ORF">CYMTET_8413</name>
</gene>
<evidence type="ECO:0000313" key="3">
    <source>
        <dbReference type="Proteomes" id="UP001190700"/>
    </source>
</evidence>
<accession>A0AAE0LGI6</accession>
<dbReference type="Proteomes" id="UP001190700">
    <property type="component" value="Unassembled WGS sequence"/>
</dbReference>
<name>A0AAE0LGI6_9CHLO</name>
<feature type="non-terminal residue" evidence="2">
    <location>
        <position position="408"/>
    </location>
</feature>